<dbReference type="RefSeq" id="WP_205713367.1">
    <property type="nucleotide sequence ID" value="NZ_CP049055.1"/>
</dbReference>
<accession>Q1PYL7</accession>
<evidence type="ECO:0000313" key="5">
    <source>
        <dbReference type="Proteomes" id="UP000501926"/>
    </source>
</evidence>
<keyword evidence="2" id="KW-0175">Coiled coil</keyword>
<dbReference type="EMBL" id="CP049055">
    <property type="protein sequence ID" value="QII10474.1"/>
    <property type="molecule type" value="Genomic_DNA"/>
</dbReference>
<feature type="repeat" description="TPR" evidence="1">
    <location>
        <begin position="229"/>
        <end position="262"/>
    </location>
</feature>
<protein>
    <submittedName>
        <fullName evidence="4">Tetratricopeptide repeat protein</fullName>
    </submittedName>
</protein>
<reference evidence="3" key="1">
    <citation type="journal article" date="2006" name="Nature">
        <title>Deciphering the evolution and metabolism of an anammox bacterium from a community genome.</title>
        <authorList>
            <person name="Strous M."/>
            <person name="Pelletier E."/>
            <person name="Mangenot S."/>
            <person name="Rattei T."/>
            <person name="Lehner A."/>
            <person name="Taylor M.W."/>
            <person name="Horn M."/>
            <person name="Daims H."/>
            <person name="Bartol-Mavel D."/>
            <person name="Wincker P."/>
            <person name="Barbe V."/>
            <person name="Fonknechten N."/>
            <person name="Vallenet D."/>
            <person name="Segurens B."/>
            <person name="Schenowitz-Truong C."/>
            <person name="Medigue C."/>
            <person name="Collingro A."/>
            <person name="Snel B."/>
            <person name="Dutilh B.E."/>
            <person name="OpDenCamp H.J.M."/>
            <person name="vanDerDrift C."/>
            <person name="Cirpus I."/>
            <person name="vanDePas-Schoonen K.T."/>
            <person name="Harhangi H.R."/>
            <person name="vanNiftrik L."/>
            <person name="Schmid M."/>
            <person name="Keltjens J."/>
            <person name="vanDeVossenberg J."/>
            <person name="Kartal B."/>
            <person name="Meier H."/>
            <person name="Frishman D."/>
            <person name="Huynen M.A."/>
            <person name="Mewes H."/>
            <person name="Weissenbach J."/>
            <person name="Jetten M.S.M."/>
            <person name="Wagner M."/>
            <person name="LePaslier D."/>
        </authorList>
    </citation>
    <scope>NUCLEOTIDE SEQUENCE</scope>
</reference>
<evidence type="ECO:0000256" key="2">
    <source>
        <dbReference type="SAM" id="Coils"/>
    </source>
</evidence>
<dbReference type="EMBL" id="CT573072">
    <property type="protein sequence ID" value="CAJ72168.1"/>
    <property type="molecule type" value="Genomic_DNA"/>
</dbReference>
<evidence type="ECO:0000313" key="4">
    <source>
        <dbReference type="EMBL" id="QII10474.1"/>
    </source>
</evidence>
<dbReference type="Gene3D" id="1.25.40.10">
    <property type="entry name" value="Tetratricopeptide repeat domain"/>
    <property type="match status" value="1"/>
</dbReference>
<keyword evidence="1" id="KW-0802">TPR repeat</keyword>
<organism evidence="3">
    <name type="scientific">Kuenenia stuttgartiensis</name>
    <dbReference type="NCBI Taxonomy" id="174633"/>
    <lineage>
        <taxon>Bacteria</taxon>
        <taxon>Pseudomonadati</taxon>
        <taxon>Planctomycetota</taxon>
        <taxon>Candidatus Brocadiia</taxon>
        <taxon>Candidatus Brocadiales</taxon>
        <taxon>Candidatus Brocadiaceae</taxon>
        <taxon>Candidatus Kuenenia</taxon>
    </lineage>
</organism>
<dbReference type="InterPro" id="IPR019734">
    <property type="entry name" value="TPR_rpt"/>
</dbReference>
<dbReference type="Proteomes" id="UP000501926">
    <property type="component" value="Chromosome"/>
</dbReference>
<dbReference type="PROSITE" id="PS50005">
    <property type="entry name" value="TPR"/>
    <property type="match status" value="1"/>
</dbReference>
<sequence>MSFLKKTEKKFLVVFMALWMGVPVFISSERCLFSETVNSGKNAGTGEIQDVSHGSSALVGTSSGAGEHQGVERVLSNLNVENERLRELEKKYLTLQGVTSETGIGKYFKSGATKDIDSVAVHEVGNVSKTDGQSDAGDTSNEISEYTPLQYSKNFEDAVPQKEEVDASVEDGEERARMHNRLHRYLTGIEKETPPITIAECFYTLGEYEKALQGYKNIPQEAVTPYQYMWARYQIANCFRQLKKYDDALNEFQRFIDENPKSELIVQAKWYVDDIAWWKEWQGKNTLKNNKLLMLSDNNE</sequence>
<evidence type="ECO:0000256" key="1">
    <source>
        <dbReference type="PROSITE-ProRule" id="PRU00339"/>
    </source>
</evidence>
<dbReference type="SUPFAM" id="SSF48452">
    <property type="entry name" value="TPR-like"/>
    <property type="match status" value="1"/>
</dbReference>
<dbReference type="InterPro" id="IPR011990">
    <property type="entry name" value="TPR-like_helical_dom_sf"/>
</dbReference>
<gene>
    <name evidence="4" type="ORF">KsCSTR_10950</name>
    <name evidence="3" type="ORF">kustd1423</name>
</gene>
<proteinExistence type="predicted"/>
<name>Q1PYL7_KUEST</name>
<dbReference type="AlphaFoldDB" id="Q1PYL7"/>
<reference evidence="3" key="2">
    <citation type="submission" date="2006-01" db="EMBL/GenBank/DDBJ databases">
        <authorList>
            <person name="Genoscope"/>
        </authorList>
    </citation>
    <scope>NUCLEOTIDE SEQUENCE</scope>
</reference>
<reference evidence="4 5" key="3">
    <citation type="submission" date="2020-02" db="EMBL/GenBank/DDBJ databases">
        <title>Newly sequenced genome of strain CSTR1 showed variability in Candidatus Kuenenia stuttgartiensis genomes.</title>
        <authorList>
            <person name="Ding C."/>
            <person name="Adrian L."/>
        </authorList>
    </citation>
    <scope>NUCLEOTIDE SEQUENCE [LARGE SCALE GENOMIC DNA]</scope>
    <source>
        <strain evidence="4 5">CSTR1</strain>
    </source>
</reference>
<evidence type="ECO:0000313" key="3">
    <source>
        <dbReference type="EMBL" id="CAJ72168.1"/>
    </source>
</evidence>
<feature type="coiled-coil region" evidence="2">
    <location>
        <begin position="68"/>
        <end position="98"/>
    </location>
</feature>
<dbReference type="Pfam" id="PF13174">
    <property type="entry name" value="TPR_6"/>
    <property type="match status" value="1"/>
</dbReference>